<keyword evidence="2 9" id="KW-1003">Cell membrane</keyword>
<feature type="transmembrane region" description="Helical" evidence="9">
    <location>
        <begin position="127"/>
        <end position="149"/>
    </location>
</feature>
<sequence>MGLVWIEYAAFVAVLVLLTIPMGWWLARCFTSAHDSRLERWTYAAMGVDPQERMGWQRYGAVLVMSNGLLMLLGYLLLRLQGSLPLNPLQNAAQTPDLAFNTAASFITNTNWQAYAGESSLSNATQMVVITGLMFAGSAAGLAAAAGFVRGLARAGSQDIGNYWVDFVRMLWRVLLPLSLLLALVYVWQGVPQTLGTEVLAHTIDGGRTQQLLMGPVASLESIKHLGTNGGGFFSMNAAHPFENPTPLTNMLHILAMLLIPAGMTYALGSMLLKRRQGWVFFGASLIIFLGFLALVWTGEQNGSALLARAGADQQWSTTQAGGNMEGKELRFGITDTALFVTTTTAATTGSVNAMHDSLTPLGSITPLALMMLNCVFGGDGVGLINLLQYAILTVFLAGMMIGRTPEFLGKKIEVREMKLVMLSVLAHPACLLGWTALAMLWPGAADSLNNRGPHGFSEILYAYASATANNGSAFAGLNANTPFFNTTLGLAMLMGRYLTLLPLLAVAGSMASKASVPAGAGTFPTATPLFTGLLVFVVLVVGGLTFLPALALGPVVEHLQMLAGQLYP</sequence>
<comment type="function">
    <text evidence="9">Part of the high-affinity ATP-driven potassium transport (or Kdp) system, which catalyzes the hydrolysis of ATP coupled with the electrogenic transport of potassium into the cytoplasm. This subunit binds the extracellular potassium ions and delivers the ions to the membrane domain of KdpB through an intramembrane tunnel.</text>
</comment>
<evidence type="ECO:0000256" key="3">
    <source>
        <dbReference type="ARBA" id="ARBA00022538"/>
    </source>
</evidence>
<keyword evidence="3 9" id="KW-0633">Potassium transport</keyword>
<evidence type="ECO:0000256" key="8">
    <source>
        <dbReference type="ARBA" id="ARBA00023136"/>
    </source>
</evidence>
<dbReference type="HAMAP" id="MF_00275">
    <property type="entry name" value="KdpA"/>
    <property type="match status" value="1"/>
</dbReference>
<keyword evidence="4 9" id="KW-0812">Transmembrane</keyword>
<evidence type="ECO:0000313" key="10">
    <source>
        <dbReference type="EMBL" id="UXC17913.1"/>
    </source>
</evidence>
<evidence type="ECO:0000256" key="9">
    <source>
        <dbReference type="HAMAP-Rule" id="MF_00275"/>
    </source>
</evidence>
<reference evidence="10" key="1">
    <citation type="submission" date="2022-09" db="EMBL/GenBank/DDBJ databases">
        <title>Bacterial diversity in gut of crayfish and pufferfish.</title>
        <authorList>
            <person name="Huang Y."/>
        </authorList>
    </citation>
    <scope>NUCLEOTIDE SEQUENCE</scope>
    <source>
        <strain evidence="10">PR12</strain>
    </source>
</reference>
<feature type="transmembrane region" description="Helical" evidence="9">
    <location>
        <begin position="59"/>
        <end position="78"/>
    </location>
</feature>
<gene>
    <name evidence="9 10" type="primary">kdpA</name>
    <name evidence="10" type="ORF">N4T19_19815</name>
</gene>
<dbReference type="PIRSF" id="PIRSF001294">
    <property type="entry name" value="K_ATPaseA"/>
    <property type="match status" value="1"/>
</dbReference>
<dbReference type="RefSeq" id="WP_182344941.1">
    <property type="nucleotide sequence ID" value="NZ_CP104377.1"/>
</dbReference>
<evidence type="ECO:0000256" key="2">
    <source>
        <dbReference type="ARBA" id="ARBA00022475"/>
    </source>
</evidence>
<evidence type="ECO:0000256" key="4">
    <source>
        <dbReference type="ARBA" id="ARBA00022692"/>
    </source>
</evidence>
<protein>
    <recommendedName>
        <fullName evidence="9">Potassium-transporting ATPase potassium-binding subunit</fullName>
    </recommendedName>
    <alternativeName>
        <fullName evidence="9">ATP phosphohydrolase [potassium-transporting] A chain</fullName>
    </alternativeName>
    <alternativeName>
        <fullName evidence="9">Potassium-binding and translocating subunit A</fullName>
    </alternativeName>
    <alternativeName>
        <fullName evidence="9">Potassium-translocating ATPase A chain</fullName>
    </alternativeName>
</protein>
<organism evidence="10 11">
    <name type="scientific">Comamonas squillarum</name>
    <dbReference type="NCBI Taxonomy" id="2977320"/>
    <lineage>
        <taxon>Bacteria</taxon>
        <taxon>Pseudomonadati</taxon>
        <taxon>Pseudomonadota</taxon>
        <taxon>Betaproteobacteria</taxon>
        <taxon>Burkholderiales</taxon>
        <taxon>Comamonadaceae</taxon>
        <taxon>Comamonas</taxon>
    </lineage>
</organism>
<accession>A0ABY5ZWR9</accession>
<dbReference type="NCBIfam" id="TIGR00680">
    <property type="entry name" value="kdpA"/>
    <property type="match status" value="1"/>
</dbReference>
<dbReference type="Proteomes" id="UP001058290">
    <property type="component" value="Chromosome"/>
</dbReference>
<evidence type="ECO:0000256" key="7">
    <source>
        <dbReference type="ARBA" id="ARBA00023065"/>
    </source>
</evidence>
<dbReference type="PANTHER" id="PTHR30607:SF2">
    <property type="entry name" value="POTASSIUM-TRANSPORTING ATPASE POTASSIUM-BINDING SUBUNIT"/>
    <property type="match status" value="1"/>
</dbReference>
<proteinExistence type="inferred from homology"/>
<evidence type="ECO:0000256" key="5">
    <source>
        <dbReference type="ARBA" id="ARBA00022958"/>
    </source>
</evidence>
<feature type="transmembrane region" description="Helical" evidence="9">
    <location>
        <begin position="489"/>
        <end position="509"/>
    </location>
</feature>
<dbReference type="InterPro" id="IPR004623">
    <property type="entry name" value="KdpA"/>
</dbReference>
<keyword evidence="5 9" id="KW-0630">Potassium</keyword>
<keyword evidence="8 9" id="KW-0472">Membrane</keyword>
<dbReference type="PANTHER" id="PTHR30607">
    <property type="entry name" value="POTASSIUM-TRANSPORTING ATPASE A CHAIN"/>
    <property type="match status" value="1"/>
</dbReference>
<keyword evidence="11" id="KW-1185">Reference proteome</keyword>
<feature type="transmembrane region" description="Helical" evidence="9">
    <location>
        <begin position="420"/>
        <end position="442"/>
    </location>
</feature>
<keyword evidence="6 9" id="KW-1133">Transmembrane helix</keyword>
<dbReference type="EMBL" id="CP104377">
    <property type="protein sequence ID" value="UXC17913.1"/>
    <property type="molecule type" value="Genomic_DNA"/>
</dbReference>
<evidence type="ECO:0000256" key="6">
    <source>
        <dbReference type="ARBA" id="ARBA00022989"/>
    </source>
</evidence>
<evidence type="ECO:0000313" key="11">
    <source>
        <dbReference type="Proteomes" id="UP001058290"/>
    </source>
</evidence>
<feature type="transmembrane region" description="Helical" evidence="9">
    <location>
        <begin position="381"/>
        <end position="399"/>
    </location>
</feature>
<keyword evidence="1 9" id="KW-0813">Transport</keyword>
<comment type="subunit">
    <text evidence="9">The system is composed of three essential subunits: KdpA, KdpB and KdpC.</text>
</comment>
<keyword evidence="7 9" id="KW-0406">Ion transport</keyword>
<feature type="transmembrane region" description="Helical" evidence="9">
    <location>
        <begin position="170"/>
        <end position="188"/>
    </location>
</feature>
<evidence type="ECO:0000256" key="1">
    <source>
        <dbReference type="ARBA" id="ARBA00022448"/>
    </source>
</evidence>
<feature type="transmembrane region" description="Helical" evidence="9">
    <location>
        <begin position="251"/>
        <end position="272"/>
    </location>
</feature>
<name>A0ABY5ZWR9_9BURK</name>
<comment type="similarity">
    <text evidence="9">Belongs to the KdpA family.</text>
</comment>
<feature type="transmembrane region" description="Helical" evidence="9">
    <location>
        <begin position="6"/>
        <end position="27"/>
    </location>
</feature>
<comment type="subcellular location">
    <subcellularLocation>
        <location evidence="9">Cell membrane</location>
        <topology evidence="9">Multi-pass membrane protein</topology>
    </subcellularLocation>
</comment>
<dbReference type="Pfam" id="PF03814">
    <property type="entry name" value="KdpA"/>
    <property type="match status" value="1"/>
</dbReference>
<feature type="transmembrane region" description="Helical" evidence="9">
    <location>
        <begin position="279"/>
        <end position="297"/>
    </location>
</feature>
<feature type="transmembrane region" description="Helical" evidence="9">
    <location>
        <begin position="530"/>
        <end position="553"/>
    </location>
</feature>